<keyword evidence="3" id="KW-1185">Reference proteome</keyword>
<dbReference type="Proteomes" id="UP000656042">
    <property type="component" value="Unassembled WGS sequence"/>
</dbReference>
<reference evidence="2" key="1">
    <citation type="journal article" date="2014" name="Int. J. Syst. Evol. Microbiol.">
        <title>Complete genome sequence of Corynebacterium casei LMG S-19264T (=DSM 44701T), isolated from a smear-ripened cheese.</title>
        <authorList>
            <consortium name="US DOE Joint Genome Institute (JGI-PGF)"/>
            <person name="Walter F."/>
            <person name="Albersmeier A."/>
            <person name="Kalinowski J."/>
            <person name="Ruckert C."/>
        </authorList>
    </citation>
    <scope>NUCLEOTIDE SEQUENCE</scope>
    <source>
        <strain evidence="2">CGMCC 4.7299</strain>
    </source>
</reference>
<organism evidence="2 3">
    <name type="scientific">Mangrovihabitans endophyticus</name>
    <dbReference type="NCBI Taxonomy" id="1751298"/>
    <lineage>
        <taxon>Bacteria</taxon>
        <taxon>Bacillati</taxon>
        <taxon>Actinomycetota</taxon>
        <taxon>Actinomycetes</taxon>
        <taxon>Micromonosporales</taxon>
        <taxon>Micromonosporaceae</taxon>
        <taxon>Mangrovihabitans</taxon>
    </lineage>
</organism>
<sequence length="100" mass="10554">MDRAFAGRAGSGCHATTARVRRGHRAPGPAVHRPARTPSFRTRAVAAGAGPAAVFTRHDRLFPGWHAGHLEKTRAGCHETRGAANRTGRTRSAGAAGPRR</sequence>
<name>A0A8J3FLN7_9ACTN</name>
<comment type="caution">
    <text evidence="2">The sequence shown here is derived from an EMBL/GenBank/DDBJ whole genome shotgun (WGS) entry which is preliminary data.</text>
</comment>
<evidence type="ECO:0000313" key="3">
    <source>
        <dbReference type="Proteomes" id="UP000656042"/>
    </source>
</evidence>
<feature type="region of interest" description="Disordered" evidence="1">
    <location>
        <begin position="1"/>
        <end position="38"/>
    </location>
</feature>
<dbReference type="EMBL" id="BMMX01000001">
    <property type="protein sequence ID" value="GGK73635.1"/>
    <property type="molecule type" value="Genomic_DNA"/>
</dbReference>
<gene>
    <name evidence="2" type="ORF">GCM10012284_04400</name>
</gene>
<dbReference type="AlphaFoldDB" id="A0A8J3FLN7"/>
<accession>A0A8J3FLN7</accession>
<reference evidence="2" key="2">
    <citation type="submission" date="2020-09" db="EMBL/GenBank/DDBJ databases">
        <authorList>
            <person name="Sun Q."/>
            <person name="Zhou Y."/>
        </authorList>
    </citation>
    <scope>NUCLEOTIDE SEQUENCE</scope>
    <source>
        <strain evidence="2">CGMCC 4.7299</strain>
    </source>
</reference>
<feature type="compositionally biased region" description="Low complexity" evidence="1">
    <location>
        <begin position="82"/>
        <end position="100"/>
    </location>
</feature>
<evidence type="ECO:0000313" key="2">
    <source>
        <dbReference type="EMBL" id="GGK73635.1"/>
    </source>
</evidence>
<evidence type="ECO:0000256" key="1">
    <source>
        <dbReference type="SAM" id="MobiDB-lite"/>
    </source>
</evidence>
<proteinExistence type="predicted"/>
<feature type="region of interest" description="Disordered" evidence="1">
    <location>
        <begin position="73"/>
        <end position="100"/>
    </location>
</feature>
<protein>
    <submittedName>
        <fullName evidence="2">Uncharacterized protein</fullName>
    </submittedName>
</protein>